<reference evidence="8 9" key="1">
    <citation type="journal article" date="2024" name="Science">
        <title>Giant polyketide synthase enzymes in the biosynthesis of giant marine polyether toxins.</title>
        <authorList>
            <person name="Fallon T.R."/>
            <person name="Shende V.V."/>
            <person name="Wierzbicki I.H."/>
            <person name="Pendleton A.L."/>
            <person name="Watervoot N.F."/>
            <person name="Auber R.P."/>
            <person name="Gonzalez D.J."/>
            <person name="Wisecaver J.H."/>
            <person name="Moore B.S."/>
        </authorList>
    </citation>
    <scope>NUCLEOTIDE SEQUENCE [LARGE SCALE GENOMIC DNA]</scope>
    <source>
        <strain evidence="8 9">12B1</strain>
    </source>
</reference>
<evidence type="ECO:0000313" key="9">
    <source>
        <dbReference type="Proteomes" id="UP001515480"/>
    </source>
</evidence>
<evidence type="ECO:0000256" key="1">
    <source>
        <dbReference type="ARBA" id="ARBA00022737"/>
    </source>
</evidence>
<dbReference type="GO" id="GO:0008270">
    <property type="term" value="F:zinc ion binding"/>
    <property type="evidence" value="ECO:0007669"/>
    <property type="project" value="UniProtKB-KW"/>
</dbReference>
<dbReference type="InterPro" id="IPR013083">
    <property type="entry name" value="Znf_RING/FYVE/PHD"/>
</dbReference>
<dbReference type="Pfam" id="PF13637">
    <property type="entry name" value="Ank_4"/>
    <property type="match status" value="1"/>
</dbReference>
<dbReference type="InterPro" id="IPR036770">
    <property type="entry name" value="Ankyrin_rpt-contain_sf"/>
</dbReference>
<feature type="coiled-coil region" evidence="5">
    <location>
        <begin position="443"/>
        <end position="484"/>
    </location>
</feature>
<evidence type="ECO:0000256" key="5">
    <source>
        <dbReference type="SAM" id="Coils"/>
    </source>
</evidence>
<dbReference type="Gene3D" id="1.25.40.20">
    <property type="entry name" value="Ankyrin repeat-containing domain"/>
    <property type="match status" value="2"/>
</dbReference>
<dbReference type="PROSITE" id="PS50297">
    <property type="entry name" value="ANK_REP_REGION"/>
    <property type="match status" value="2"/>
</dbReference>
<gene>
    <name evidence="8" type="ORF">AB1Y20_020806</name>
</gene>
<dbReference type="SMART" id="SM00248">
    <property type="entry name" value="ANK"/>
    <property type="match status" value="7"/>
</dbReference>
<organism evidence="8 9">
    <name type="scientific">Prymnesium parvum</name>
    <name type="common">Toxic golden alga</name>
    <dbReference type="NCBI Taxonomy" id="97485"/>
    <lineage>
        <taxon>Eukaryota</taxon>
        <taxon>Haptista</taxon>
        <taxon>Haptophyta</taxon>
        <taxon>Prymnesiophyceae</taxon>
        <taxon>Prymnesiales</taxon>
        <taxon>Prymnesiaceae</taxon>
        <taxon>Prymnesium</taxon>
    </lineage>
</organism>
<feature type="region of interest" description="Disordered" evidence="6">
    <location>
        <begin position="328"/>
        <end position="355"/>
    </location>
</feature>
<evidence type="ECO:0000259" key="7">
    <source>
        <dbReference type="PROSITE" id="PS50089"/>
    </source>
</evidence>
<dbReference type="PANTHER" id="PTHR23206:SF8">
    <property type="entry name" value="ANKYRIN REPEAT AND KH DOMAIN-CONTAINING 1"/>
    <property type="match status" value="1"/>
</dbReference>
<keyword evidence="4" id="KW-0862">Zinc</keyword>
<dbReference type="Pfam" id="PF00023">
    <property type="entry name" value="Ank"/>
    <property type="match status" value="1"/>
</dbReference>
<evidence type="ECO:0000256" key="4">
    <source>
        <dbReference type="PROSITE-ProRule" id="PRU00175"/>
    </source>
</evidence>
<dbReference type="InterPro" id="IPR051631">
    <property type="entry name" value="Ankyrin-KH/SAM_domain"/>
</dbReference>
<feature type="compositionally biased region" description="Basic residues" evidence="6">
    <location>
        <begin position="339"/>
        <end position="350"/>
    </location>
</feature>
<evidence type="ECO:0000256" key="2">
    <source>
        <dbReference type="ARBA" id="ARBA00023043"/>
    </source>
</evidence>
<protein>
    <recommendedName>
        <fullName evidence="7">RING-type domain-containing protein</fullName>
    </recommendedName>
</protein>
<dbReference type="SMART" id="SM00184">
    <property type="entry name" value="RING"/>
    <property type="match status" value="1"/>
</dbReference>
<feature type="repeat" description="ANK" evidence="3">
    <location>
        <begin position="69"/>
        <end position="101"/>
    </location>
</feature>
<feature type="repeat" description="ANK" evidence="3">
    <location>
        <begin position="256"/>
        <end position="288"/>
    </location>
</feature>
<keyword evidence="4" id="KW-0863">Zinc-finger</keyword>
<keyword evidence="1" id="KW-0677">Repeat</keyword>
<proteinExistence type="predicted"/>
<dbReference type="PROSITE" id="PS50089">
    <property type="entry name" value="ZF_RING_2"/>
    <property type="match status" value="1"/>
</dbReference>
<feature type="region of interest" description="Disordered" evidence="6">
    <location>
        <begin position="409"/>
        <end position="440"/>
    </location>
</feature>
<dbReference type="Pfam" id="PF13920">
    <property type="entry name" value="zf-C3HC4_3"/>
    <property type="match status" value="1"/>
</dbReference>
<sequence>MHASELAELLEVPSEELEASSSPPRRRGGIAWDAVDLTRRLVLSCERGHADIVRLLLEAAAGVNLPNSRGVAPLFAASDKGHADVVRLLLAARAAPSAEGAHLGSSSLGRPRRSTLHAACKRGHVHVAALLLEARASVEQLAPPPWGTPLHTCCRFQRVELAQLLLERSASVEGVPPADEPAAALASGVEPFESPLLVACRVGNPQTVQLLLGAAANVHRGCVGKLPLLAAIEAGHLPVVRMLLAAGASANAAGPDGLTPLLASCRQGDVEVTKLLMVHGAVTDPRGAGLVASEAALAAGHYACAEVIKLAMETQALAAAIALIAEEEESRQHQPPRAAPKKGKGRRRPSLNKEQKAAAVLQHAALLDEADRFAAIAGAPVEAAGASSSHAAEAEAAPARVEEIEAPLARGGEGEGGSGEGGQAESVAADAGGEGAAEGAGQTERLLLSVKALRRQLAAQQQEMARVQAQLDGARRQLAVARGEIPREELLLLPLDELEVLTRTAVLTLSGLQSAMSERRRMDAEAIRLEEEARRQCIICFERQKDTVFVPCGHLVSCSTCAELVVNCPSCRQPISSKIKTYQD</sequence>
<evidence type="ECO:0000256" key="3">
    <source>
        <dbReference type="PROSITE-ProRule" id="PRU00023"/>
    </source>
</evidence>
<feature type="domain" description="RING-type" evidence="7">
    <location>
        <begin position="537"/>
        <end position="572"/>
    </location>
</feature>
<feature type="repeat" description="ANK" evidence="3">
    <location>
        <begin position="223"/>
        <end position="255"/>
    </location>
</feature>
<evidence type="ECO:0000313" key="8">
    <source>
        <dbReference type="EMBL" id="KAL1525980.1"/>
    </source>
</evidence>
<dbReference type="SUPFAM" id="SSF48403">
    <property type="entry name" value="Ankyrin repeat"/>
    <property type="match status" value="1"/>
</dbReference>
<keyword evidence="9" id="KW-1185">Reference proteome</keyword>
<dbReference type="Proteomes" id="UP001515480">
    <property type="component" value="Unassembled WGS sequence"/>
</dbReference>
<keyword evidence="5" id="KW-0175">Coiled coil</keyword>
<dbReference type="PROSITE" id="PS50088">
    <property type="entry name" value="ANK_REPEAT"/>
    <property type="match status" value="3"/>
</dbReference>
<keyword evidence="4" id="KW-0479">Metal-binding</keyword>
<evidence type="ECO:0000256" key="6">
    <source>
        <dbReference type="SAM" id="MobiDB-lite"/>
    </source>
</evidence>
<dbReference type="PANTHER" id="PTHR23206">
    <property type="entry name" value="MASK PROTEIN"/>
    <property type="match status" value="1"/>
</dbReference>
<accession>A0AB34JWB0</accession>
<dbReference type="InterPro" id="IPR001841">
    <property type="entry name" value="Znf_RING"/>
</dbReference>
<dbReference type="Pfam" id="PF12796">
    <property type="entry name" value="Ank_2"/>
    <property type="match status" value="2"/>
</dbReference>
<name>A0AB34JWB0_PRYPA</name>
<dbReference type="Gene3D" id="3.30.40.10">
    <property type="entry name" value="Zinc/RING finger domain, C3HC4 (zinc finger)"/>
    <property type="match status" value="1"/>
</dbReference>
<keyword evidence="2 3" id="KW-0040">ANK repeat</keyword>
<dbReference type="InterPro" id="IPR002110">
    <property type="entry name" value="Ankyrin_rpt"/>
</dbReference>
<dbReference type="AlphaFoldDB" id="A0AB34JWB0"/>
<comment type="caution">
    <text evidence="8">The sequence shown here is derived from an EMBL/GenBank/DDBJ whole genome shotgun (WGS) entry which is preliminary data.</text>
</comment>
<dbReference type="SUPFAM" id="SSF57850">
    <property type="entry name" value="RING/U-box"/>
    <property type="match status" value="1"/>
</dbReference>
<dbReference type="EMBL" id="JBGBPQ010000004">
    <property type="protein sequence ID" value="KAL1525980.1"/>
    <property type="molecule type" value="Genomic_DNA"/>
</dbReference>